<keyword evidence="2" id="KW-1133">Transmembrane helix</keyword>
<sequence>MAERRAGACPAVPAGDQADRSSGGPGPARRDRRWSLGAVLGGVMGLAPHLLHHVGLFAGTALLAGIGGTVLFGVLGLAAMLPMLLRLRRRFRTWWAPGLAVAGFAAMFALSTVVIGPALRGAGEGPSVPGPVPSGEHTRHHG</sequence>
<evidence type="ECO:0000256" key="2">
    <source>
        <dbReference type="SAM" id="Phobius"/>
    </source>
</evidence>
<organism evidence="3 4">
    <name type="scientific">Actinoplanes sandaracinus</name>
    <dbReference type="NCBI Taxonomy" id="3045177"/>
    <lineage>
        <taxon>Bacteria</taxon>
        <taxon>Bacillati</taxon>
        <taxon>Actinomycetota</taxon>
        <taxon>Actinomycetes</taxon>
        <taxon>Micromonosporales</taxon>
        <taxon>Micromonosporaceae</taxon>
        <taxon>Actinoplanes</taxon>
    </lineage>
</organism>
<feature type="transmembrane region" description="Helical" evidence="2">
    <location>
        <begin position="93"/>
        <end position="119"/>
    </location>
</feature>
<feature type="transmembrane region" description="Helical" evidence="2">
    <location>
        <begin position="57"/>
        <end position="81"/>
    </location>
</feature>
<comment type="caution">
    <text evidence="3">The sequence shown here is derived from an EMBL/GenBank/DDBJ whole genome shotgun (WGS) entry which is preliminary data.</text>
</comment>
<keyword evidence="2" id="KW-0472">Membrane</keyword>
<evidence type="ECO:0000313" key="3">
    <source>
        <dbReference type="EMBL" id="MDI6098833.1"/>
    </source>
</evidence>
<protein>
    <submittedName>
        <fullName evidence="3">Uncharacterized protein</fullName>
    </submittedName>
</protein>
<evidence type="ECO:0000256" key="1">
    <source>
        <dbReference type="SAM" id="MobiDB-lite"/>
    </source>
</evidence>
<proteinExistence type="predicted"/>
<dbReference type="Proteomes" id="UP001241758">
    <property type="component" value="Unassembled WGS sequence"/>
</dbReference>
<accession>A0ABT6WGH6</accession>
<gene>
    <name evidence="3" type="ORF">QLQ12_09500</name>
</gene>
<keyword evidence="4" id="KW-1185">Reference proteome</keyword>
<feature type="region of interest" description="Disordered" evidence="1">
    <location>
        <begin position="1"/>
        <end position="30"/>
    </location>
</feature>
<reference evidence="3 4" key="1">
    <citation type="submission" date="2023-05" db="EMBL/GenBank/DDBJ databases">
        <title>Actinoplanes sp. NEAU-A12 genome sequencing.</title>
        <authorList>
            <person name="Wang Z.-S."/>
        </authorList>
    </citation>
    <scope>NUCLEOTIDE SEQUENCE [LARGE SCALE GENOMIC DNA]</scope>
    <source>
        <strain evidence="3 4">NEAU-A12</strain>
    </source>
</reference>
<dbReference type="EMBL" id="JASCTH010000005">
    <property type="protein sequence ID" value="MDI6098833.1"/>
    <property type="molecule type" value="Genomic_DNA"/>
</dbReference>
<keyword evidence="2" id="KW-0812">Transmembrane</keyword>
<dbReference type="RefSeq" id="WP_282758712.1">
    <property type="nucleotide sequence ID" value="NZ_JASCTH010000005.1"/>
</dbReference>
<feature type="transmembrane region" description="Helical" evidence="2">
    <location>
        <begin position="34"/>
        <end position="51"/>
    </location>
</feature>
<name>A0ABT6WGH6_9ACTN</name>
<evidence type="ECO:0000313" key="4">
    <source>
        <dbReference type="Proteomes" id="UP001241758"/>
    </source>
</evidence>